<feature type="region of interest" description="Disordered" evidence="7">
    <location>
        <begin position="1"/>
        <end position="21"/>
    </location>
</feature>
<comment type="function">
    <text evidence="6">Exonuclease involved in the 3' processing of various precursor tRNAs. Initiates hydrolysis at the 3'-terminus of an RNA molecule and releases 5'-mononucleotides.</text>
</comment>
<feature type="compositionally biased region" description="Polar residues" evidence="7">
    <location>
        <begin position="1"/>
        <end position="10"/>
    </location>
</feature>
<dbReference type="InterPro" id="IPR051086">
    <property type="entry name" value="RNase_D-like"/>
</dbReference>
<dbReference type="CDD" id="cd06142">
    <property type="entry name" value="RNaseD_exo"/>
    <property type="match status" value="1"/>
</dbReference>
<evidence type="ECO:0000256" key="3">
    <source>
        <dbReference type="ARBA" id="ARBA00022722"/>
    </source>
</evidence>
<dbReference type="EMBL" id="JAEMUK010000004">
    <property type="protein sequence ID" value="MBJ7542292.1"/>
    <property type="molecule type" value="Genomic_DNA"/>
</dbReference>
<dbReference type="PANTHER" id="PTHR47649">
    <property type="entry name" value="RIBONUCLEASE D"/>
    <property type="match status" value="1"/>
</dbReference>
<evidence type="ECO:0000256" key="5">
    <source>
        <dbReference type="ARBA" id="ARBA00022839"/>
    </source>
</evidence>
<dbReference type="InterPro" id="IPR012337">
    <property type="entry name" value="RNaseH-like_sf"/>
</dbReference>
<dbReference type="GO" id="GO:0003676">
    <property type="term" value="F:nucleic acid binding"/>
    <property type="evidence" value="ECO:0007669"/>
    <property type="project" value="InterPro"/>
</dbReference>
<dbReference type="Pfam" id="PF00570">
    <property type="entry name" value="HRDC"/>
    <property type="match status" value="1"/>
</dbReference>
<dbReference type="SMART" id="SM00474">
    <property type="entry name" value="35EXOc"/>
    <property type="match status" value="1"/>
</dbReference>
<comment type="similarity">
    <text evidence="6">Belongs to the RNase D family.</text>
</comment>
<dbReference type="InterPro" id="IPR036397">
    <property type="entry name" value="RNaseH_sf"/>
</dbReference>
<dbReference type="HAMAP" id="MF_01899">
    <property type="entry name" value="RNase_D"/>
    <property type="match status" value="1"/>
</dbReference>
<dbReference type="NCBIfam" id="TIGR01388">
    <property type="entry name" value="rnd"/>
    <property type="match status" value="1"/>
</dbReference>
<evidence type="ECO:0000256" key="1">
    <source>
        <dbReference type="ARBA" id="ARBA00022490"/>
    </source>
</evidence>
<comment type="cofactor">
    <cofactor evidence="6">
        <name>a divalent metal cation</name>
        <dbReference type="ChEBI" id="CHEBI:60240"/>
    </cofactor>
</comment>
<evidence type="ECO:0000313" key="9">
    <source>
        <dbReference type="EMBL" id="MBJ7542292.1"/>
    </source>
</evidence>
<evidence type="ECO:0000256" key="4">
    <source>
        <dbReference type="ARBA" id="ARBA00022801"/>
    </source>
</evidence>
<gene>
    <name evidence="6 9" type="primary">rnd</name>
    <name evidence="9" type="ORF">JDN41_01810</name>
</gene>
<dbReference type="GO" id="GO:0000166">
    <property type="term" value="F:nucleotide binding"/>
    <property type="evidence" value="ECO:0007669"/>
    <property type="project" value="InterPro"/>
</dbReference>
<dbReference type="InterPro" id="IPR006292">
    <property type="entry name" value="RNase_D"/>
</dbReference>
<dbReference type="InterPro" id="IPR044876">
    <property type="entry name" value="HRDC_dom_sf"/>
</dbReference>
<dbReference type="SUPFAM" id="SSF47819">
    <property type="entry name" value="HRDC-like"/>
    <property type="match status" value="2"/>
</dbReference>
<evidence type="ECO:0000256" key="6">
    <source>
        <dbReference type="HAMAP-Rule" id="MF_01899"/>
    </source>
</evidence>
<keyword evidence="4 6" id="KW-0378">Hydrolase</keyword>
<sequence>MFVKNASQSREPPHSPSYNKRMIDLPPVITSIKDLKTLCDALAKQPYVTVDTEFMRQTTYRPKLCLIQMAAPGIEAVVDPLPNLDLSPFYALMANTAVVKVFHAARQDIEIVWQEAGVIPMPLFDTQIAAMALGHGDAISYGALVKKLLKKNHDKTYQAIDWCQRPLGPKQLEYALGDVTYLRDVYAKLKQRLEQTGREPWLEEEVAVLTDPKTYAFDPADAWKRLKLGGKSRTARSIIMELAAWRERAAQDENVPRGRVLKDEAIYEVAKHAPRTLETLSRLRSVRDSVRSRGDAILRAVEAALGRDPGDVVNAAAHVDLSAGASATVELLRVLLKAVSAELDIAPKLLASAEDLEKLAQYDDPDVPALKGWRRPLFGDKALALKEGRLALGIKKNEVAVFPL</sequence>
<comment type="catalytic activity">
    <reaction evidence="6">
        <text>Exonucleolytic cleavage that removes extra residues from the 3'-terminus of tRNA to produce 5'-mononucleotides.</text>
        <dbReference type="EC" id="3.1.13.5"/>
    </reaction>
</comment>
<evidence type="ECO:0000313" key="10">
    <source>
        <dbReference type="Proteomes" id="UP000623250"/>
    </source>
</evidence>
<keyword evidence="5 6" id="KW-0269">Exonuclease</keyword>
<keyword evidence="2 6" id="KW-0819">tRNA processing</keyword>
<dbReference type="Gene3D" id="3.30.420.10">
    <property type="entry name" value="Ribonuclease H-like superfamily/Ribonuclease H"/>
    <property type="match status" value="1"/>
</dbReference>
<evidence type="ECO:0000259" key="8">
    <source>
        <dbReference type="PROSITE" id="PS50967"/>
    </source>
</evidence>
<dbReference type="GO" id="GO:0033890">
    <property type="term" value="F:ribonuclease D activity"/>
    <property type="evidence" value="ECO:0007669"/>
    <property type="project" value="UniProtKB-UniRule"/>
</dbReference>
<protein>
    <recommendedName>
        <fullName evidence="6">Ribonuclease D</fullName>
        <shortName evidence="6">RNase D</shortName>
        <ecNumber evidence="6">3.1.13.5</ecNumber>
    </recommendedName>
</protein>
<dbReference type="PANTHER" id="PTHR47649:SF1">
    <property type="entry name" value="RIBONUCLEASE D"/>
    <property type="match status" value="1"/>
</dbReference>
<dbReference type="Proteomes" id="UP000623250">
    <property type="component" value="Unassembled WGS sequence"/>
</dbReference>
<dbReference type="InterPro" id="IPR002121">
    <property type="entry name" value="HRDC_dom"/>
</dbReference>
<dbReference type="InterPro" id="IPR010997">
    <property type="entry name" value="HRDC-like_sf"/>
</dbReference>
<dbReference type="InterPro" id="IPR002562">
    <property type="entry name" value="3'-5'_exonuclease_dom"/>
</dbReference>
<proteinExistence type="inferred from homology"/>
<dbReference type="GO" id="GO:0042780">
    <property type="term" value="P:tRNA 3'-end processing"/>
    <property type="evidence" value="ECO:0007669"/>
    <property type="project" value="UniProtKB-UniRule"/>
</dbReference>
<dbReference type="GO" id="GO:0005737">
    <property type="term" value="C:cytoplasm"/>
    <property type="evidence" value="ECO:0007669"/>
    <property type="project" value="UniProtKB-SubCell"/>
</dbReference>
<comment type="caution">
    <text evidence="9">The sequence shown here is derived from an EMBL/GenBank/DDBJ whole genome shotgun (WGS) entry which is preliminary data.</text>
</comment>
<name>A0A8I1KI65_9HYPH</name>
<keyword evidence="3 6" id="KW-0540">Nuclease</keyword>
<evidence type="ECO:0000256" key="2">
    <source>
        <dbReference type="ARBA" id="ARBA00022694"/>
    </source>
</evidence>
<dbReference type="SUPFAM" id="SSF53098">
    <property type="entry name" value="Ribonuclease H-like"/>
    <property type="match status" value="1"/>
</dbReference>
<organism evidence="9 10">
    <name type="scientific">Rhodomicrobium udaipurense</name>
    <dbReference type="NCBI Taxonomy" id="1202716"/>
    <lineage>
        <taxon>Bacteria</taxon>
        <taxon>Pseudomonadati</taxon>
        <taxon>Pseudomonadota</taxon>
        <taxon>Alphaproteobacteria</taxon>
        <taxon>Hyphomicrobiales</taxon>
        <taxon>Hyphomicrobiaceae</taxon>
        <taxon>Rhodomicrobium</taxon>
    </lineage>
</organism>
<dbReference type="GO" id="GO:0008408">
    <property type="term" value="F:3'-5' exonuclease activity"/>
    <property type="evidence" value="ECO:0007669"/>
    <property type="project" value="InterPro"/>
</dbReference>
<keyword evidence="1 6" id="KW-0963">Cytoplasm</keyword>
<comment type="subcellular location">
    <subcellularLocation>
        <location evidence="6">Cytoplasm</location>
    </subcellularLocation>
</comment>
<dbReference type="EC" id="3.1.13.5" evidence="6"/>
<keyword evidence="10" id="KW-1185">Reference proteome</keyword>
<dbReference type="Pfam" id="PF01612">
    <property type="entry name" value="DNA_pol_A_exo1"/>
    <property type="match status" value="1"/>
</dbReference>
<evidence type="ECO:0000256" key="7">
    <source>
        <dbReference type="SAM" id="MobiDB-lite"/>
    </source>
</evidence>
<dbReference type="PROSITE" id="PS50967">
    <property type="entry name" value="HRDC"/>
    <property type="match status" value="1"/>
</dbReference>
<dbReference type="AlphaFoldDB" id="A0A8I1KI65"/>
<feature type="domain" description="HRDC" evidence="8">
    <location>
        <begin position="232"/>
        <end position="311"/>
    </location>
</feature>
<accession>A0A8I1KI65</accession>
<reference evidence="9 10" key="1">
    <citation type="submission" date="2020-12" db="EMBL/GenBank/DDBJ databases">
        <title>Revised draft genomes of Rhodomicrobium vannielii ATCC 17100 and Rhodomicrobium udaipurense JA643.</title>
        <authorList>
            <person name="Conners E.M."/>
            <person name="Davenport E.J."/>
            <person name="Bose A."/>
        </authorList>
    </citation>
    <scope>NUCLEOTIDE SEQUENCE [LARGE SCALE GENOMIC DNA]</scope>
    <source>
        <strain evidence="9 10">JA643</strain>
    </source>
</reference>
<dbReference type="Gene3D" id="1.10.150.80">
    <property type="entry name" value="HRDC domain"/>
    <property type="match status" value="1"/>
</dbReference>